<feature type="transmembrane region" description="Helical" evidence="1">
    <location>
        <begin position="106"/>
        <end position="128"/>
    </location>
</feature>
<feature type="transmembrane region" description="Helical" evidence="1">
    <location>
        <begin position="171"/>
        <end position="191"/>
    </location>
</feature>
<reference evidence="2 3" key="1">
    <citation type="submission" date="2019-03" db="EMBL/GenBank/DDBJ databases">
        <title>Freshwater and sediment microbial communities from various areas in North America, analyzing microbe dynamics in response to fracking.</title>
        <authorList>
            <person name="Lamendella R."/>
        </authorList>
    </citation>
    <scope>NUCLEOTIDE SEQUENCE [LARGE SCALE GENOMIC DNA]</scope>
    <source>
        <strain evidence="2 3">175.2</strain>
    </source>
</reference>
<feature type="transmembrane region" description="Helical" evidence="1">
    <location>
        <begin position="80"/>
        <end position="99"/>
    </location>
</feature>
<comment type="caution">
    <text evidence="2">The sequence shown here is derived from an EMBL/GenBank/DDBJ whole genome shotgun (WGS) entry which is preliminary data.</text>
</comment>
<protein>
    <recommendedName>
        <fullName evidence="4">Yip1-like protein</fullName>
    </recommendedName>
</protein>
<feature type="transmembrane region" description="Helical" evidence="1">
    <location>
        <begin position="39"/>
        <end position="58"/>
    </location>
</feature>
<accession>A0A4V2V4V5</accession>
<gene>
    <name evidence="2" type="ORF">EDC90_100369</name>
</gene>
<dbReference type="Proteomes" id="UP000295097">
    <property type="component" value="Unassembled WGS sequence"/>
</dbReference>
<name>A0A4V2V4V5_9HYPH</name>
<evidence type="ECO:0000256" key="1">
    <source>
        <dbReference type="SAM" id="Phobius"/>
    </source>
</evidence>
<evidence type="ECO:0008006" key="4">
    <source>
        <dbReference type="Google" id="ProtNLM"/>
    </source>
</evidence>
<keyword evidence="1" id="KW-0472">Membrane</keyword>
<keyword evidence="1" id="KW-0812">Transmembrane</keyword>
<evidence type="ECO:0000313" key="2">
    <source>
        <dbReference type="EMBL" id="TCT43062.1"/>
    </source>
</evidence>
<dbReference type="RefSeq" id="WP_132308464.1">
    <property type="nucleotide sequence ID" value="NZ_SMAR01000003.1"/>
</dbReference>
<keyword evidence="1" id="KW-1133">Transmembrane helix</keyword>
<dbReference type="EMBL" id="SMAR01000003">
    <property type="protein sequence ID" value="TCT43062.1"/>
    <property type="molecule type" value="Genomic_DNA"/>
</dbReference>
<proteinExistence type="predicted"/>
<keyword evidence="3" id="KW-1185">Reference proteome</keyword>
<evidence type="ECO:0000313" key="3">
    <source>
        <dbReference type="Proteomes" id="UP000295097"/>
    </source>
</evidence>
<dbReference type="AlphaFoldDB" id="A0A4V2V4V5"/>
<sequence>MPSVAEILFYMRGLWRLFKGDPSAGRYLDFTERGLKRSFWSMALSMPFMMMTTMFTLAEQQHLAFAADIRTVIRTALVEGLSWVVPLVVFGVICMIAALPKSFPRLVIASNWMSLPVNVIAAIAIALIASDLGILSEIVLLFLQVIVLGAFVFEIRIVYVLMENRLMPTAAAIVSASIIALLISDIGMRYIGGL</sequence>
<organism evidence="2 3">
    <name type="scientific">Martelella mediterranea</name>
    <dbReference type="NCBI Taxonomy" id="293089"/>
    <lineage>
        <taxon>Bacteria</taxon>
        <taxon>Pseudomonadati</taxon>
        <taxon>Pseudomonadota</taxon>
        <taxon>Alphaproteobacteria</taxon>
        <taxon>Hyphomicrobiales</taxon>
        <taxon>Aurantimonadaceae</taxon>
        <taxon>Martelella</taxon>
    </lineage>
</organism>
<dbReference type="OrthoDB" id="9811204at2"/>
<feature type="transmembrane region" description="Helical" evidence="1">
    <location>
        <begin position="134"/>
        <end position="159"/>
    </location>
</feature>